<sequence length="49" mass="5235">MGPDGFKKSLRHDNLIPNYAIIDPELVLTSPSSVSAACGMDAFTQLIEA</sequence>
<protein>
    <submittedName>
        <fullName evidence="1">Uncharacterized protein</fullName>
    </submittedName>
</protein>
<feature type="non-terminal residue" evidence="1">
    <location>
        <position position="49"/>
    </location>
</feature>
<gene>
    <name evidence="1" type="ORF">S01H4_65995</name>
</gene>
<accession>X1EAQ8</accession>
<dbReference type="AlphaFoldDB" id="X1EAQ8"/>
<name>X1EAQ8_9ZZZZ</name>
<proteinExistence type="predicted"/>
<dbReference type="EMBL" id="BART01040629">
    <property type="protein sequence ID" value="GAH30361.1"/>
    <property type="molecule type" value="Genomic_DNA"/>
</dbReference>
<dbReference type="SUPFAM" id="SSF56796">
    <property type="entry name" value="Dehydroquinate synthase-like"/>
    <property type="match status" value="1"/>
</dbReference>
<reference evidence="1" key="1">
    <citation type="journal article" date="2014" name="Front. Microbiol.">
        <title>High frequency of phylogenetically diverse reductive dehalogenase-homologous genes in deep subseafloor sedimentary metagenomes.</title>
        <authorList>
            <person name="Kawai M."/>
            <person name="Futagami T."/>
            <person name="Toyoda A."/>
            <person name="Takaki Y."/>
            <person name="Nishi S."/>
            <person name="Hori S."/>
            <person name="Arai W."/>
            <person name="Tsubouchi T."/>
            <person name="Morono Y."/>
            <person name="Uchiyama I."/>
            <person name="Ito T."/>
            <person name="Fujiyama A."/>
            <person name="Inagaki F."/>
            <person name="Takami H."/>
        </authorList>
    </citation>
    <scope>NUCLEOTIDE SEQUENCE</scope>
    <source>
        <strain evidence="1">Expedition CK06-06</strain>
    </source>
</reference>
<evidence type="ECO:0000313" key="1">
    <source>
        <dbReference type="EMBL" id="GAH30361.1"/>
    </source>
</evidence>
<organism evidence="1">
    <name type="scientific">marine sediment metagenome</name>
    <dbReference type="NCBI Taxonomy" id="412755"/>
    <lineage>
        <taxon>unclassified sequences</taxon>
        <taxon>metagenomes</taxon>
        <taxon>ecological metagenomes</taxon>
    </lineage>
</organism>
<comment type="caution">
    <text evidence="1">The sequence shown here is derived from an EMBL/GenBank/DDBJ whole genome shotgun (WGS) entry which is preliminary data.</text>
</comment>